<evidence type="ECO:0000313" key="2">
    <source>
        <dbReference type="Proteomes" id="UP000006852"/>
    </source>
</evidence>
<dbReference type="HOGENOM" id="CLU_685022_0_0_12"/>
<organism evidence="1 2">
    <name type="scientific">Treponema succinifaciens (strain ATCC 33096 / DSM 2489 / 6091)</name>
    <dbReference type="NCBI Taxonomy" id="869209"/>
    <lineage>
        <taxon>Bacteria</taxon>
        <taxon>Pseudomonadati</taxon>
        <taxon>Spirochaetota</taxon>
        <taxon>Spirochaetia</taxon>
        <taxon>Spirochaetales</taxon>
        <taxon>Treponemataceae</taxon>
        <taxon>Treponema</taxon>
    </lineage>
</organism>
<keyword evidence="1" id="KW-0614">Plasmid</keyword>
<proteinExistence type="predicted"/>
<dbReference type="EMBL" id="CP002632">
    <property type="protein sequence ID" value="AEB15459.1"/>
    <property type="molecule type" value="Genomic_DNA"/>
</dbReference>
<sequence length="402" mass="46949">MANKSKKITISLREELIKERTCIWNYTAKILRQYGLKKSTSAQLIFIKWLKENNKTIIENEHILKNRHIITPSSKKDLIYIIGINELLFSQNPEFFDVYPEIEENLVIIGANVWRGGNAKGYVQGIFGFDVDYRSKMMFVHQALREVRKNNTKKWTVLICKEGYTKSQMHAIEKAFYDKNIMRDSVLNILILDGMQSSIIDKMINYINYGDLEFNEYNKRRKYVKVSHISIYSHGMPKGFYFWLDEHPRGGSGKCFDNNSISKLKESAFTKNSEIYSYACRTGIGNSDIDEEWNFKDDLMVDKSVAQALANATGATVYSYLKRTSYEDTLVKPDDRNIVEKWAEASDRDKENPIYKKLHEIWETDNYKVDGDIFYPEGAFNPVRAYSTPKNLPDEMIEYKRK</sequence>
<dbReference type="GeneID" id="302999702"/>
<dbReference type="eggNOG" id="ENOG5033GGU">
    <property type="taxonomic scope" value="Bacteria"/>
</dbReference>
<protein>
    <submittedName>
        <fullName evidence="1">Uncharacterized protein</fullName>
    </submittedName>
</protein>
<dbReference type="AlphaFoldDB" id="F2NYG0"/>
<dbReference type="OrthoDB" id="1222210at2"/>
<dbReference type="RefSeq" id="WP_013702709.1">
    <property type="nucleotide sequence ID" value="NC_015386.1"/>
</dbReference>
<name>F2NYG0_TRES6</name>
<accession>F2NYG0</accession>
<geneLocation type="plasmid" evidence="1 2">
    <name>pTRESU01</name>
</geneLocation>
<keyword evidence="2" id="KW-1185">Reference proteome</keyword>
<dbReference type="Proteomes" id="UP000006852">
    <property type="component" value="Plasmid pTRESU01"/>
</dbReference>
<dbReference type="KEGG" id="tsu:Tresu_2597"/>
<gene>
    <name evidence="1" type="ordered locus">Tresu_2597</name>
</gene>
<reference evidence="2" key="1">
    <citation type="submission" date="2011-04" db="EMBL/GenBank/DDBJ databases">
        <title>The complete genome of plasmid of Treponema succinifaciens DSM 2489.</title>
        <authorList>
            <person name="Lucas S."/>
            <person name="Copeland A."/>
            <person name="Lapidus A."/>
            <person name="Bruce D."/>
            <person name="Goodwin L."/>
            <person name="Pitluck S."/>
            <person name="Peters L."/>
            <person name="Kyrpides N."/>
            <person name="Mavromatis K."/>
            <person name="Ivanova N."/>
            <person name="Ovchinnikova G."/>
            <person name="Teshima H."/>
            <person name="Detter J.C."/>
            <person name="Tapia R."/>
            <person name="Han C."/>
            <person name="Land M."/>
            <person name="Hauser L."/>
            <person name="Markowitz V."/>
            <person name="Cheng J.-F."/>
            <person name="Hugenholtz P."/>
            <person name="Woyke T."/>
            <person name="Wu D."/>
            <person name="Gronow S."/>
            <person name="Wellnitz S."/>
            <person name="Brambilla E."/>
            <person name="Klenk H.-P."/>
            <person name="Eisen J.A."/>
        </authorList>
    </citation>
    <scope>NUCLEOTIDE SEQUENCE [LARGE SCALE GENOMIC DNA]</scope>
    <source>
        <strain evidence="2">ATCC 33096 / DSM 2489 / 6091</strain>
        <plasmid evidence="2">Plasmid pTRESU01</plasmid>
    </source>
</reference>
<evidence type="ECO:0000313" key="1">
    <source>
        <dbReference type="EMBL" id="AEB15459.1"/>
    </source>
</evidence>